<comment type="caution">
    <text evidence="1">The sequence shown here is derived from an EMBL/GenBank/DDBJ whole genome shotgun (WGS) entry which is preliminary data.</text>
</comment>
<dbReference type="EMBL" id="WKFB01000098">
    <property type="protein sequence ID" value="KAF6735974.1"/>
    <property type="molecule type" value="Genomic_DNA"/>
</dbReference>
<evidence type="ECO:0000313" key="1">
    <source>
        <dbReference type="EMBL" id="KAF6735974.1"/>
    </source>
</evidence>
<evidence type="ECO:0000313" key="2">
    <source>
        <dbReference type="Proteomes" id="UP000646548"/>
    </source>
</evidence>
<proteinExistence type="predicted"/>
<protein>
    <submittedName>
        <fullName evidence="1">Uncharacterized protein</fullName>
    </submittedName>
</protein>
<name>A0A834FKN8_ORYME</name>
<organism evidence="1 2">
    <name type="scientific">Oryzias melastigma</name>
    <name type="common">Marine medaka</name>
    <dbReference type="NCBI Taxonomy" id="30732"/>
    <lineage>
        <taxon>Eukaryota</taxon>
        <taxon>Metazoa</taxon>
        <taxon>Chordata</taxon>
        <taxon>Craniata</taxon>
        <taxon>Vertebrata</taxon>
        <taxon>Euteleostomi</taxon>
        <taxon>Actinopterygii</taxon>
        <taxon>Neopterygii</taxon>
        <taxon>Teleostei</taxon>
        <taxon>Neoteleostei</taxon>
        <taxon>Acanthomorphata</taxon>
        <taxon>Ovalentaria</taxon>
        <taxon>Atherinomorphae</taxon>
        <taxon>Beloniformes</taxon>
        <taxon>Adrianichthyidae</taxon>
        <taxon>Oryziinae</taxon>
        <taxon>Oryzias</taxon>
    </lineage>
</organism>
<dbReference type="AlphaFoldDB" id="A0A834FKN8"/>
<dbReference type="Proteomes" id="UP000646548">
    <property type="component" value="Unassembled WGS sequence"/>
</dbReference>
<gene>
    <name evidence="1" type="ORF">FQA47_020252</name>
</gene>
<reference evidence="1" key="1">
    <citation type="journal article" name="BMC Genomics">
        <title>Long-read sequencing and de novo genome assembly of marine medaka (Oryzias melastigma).</title>
        <authorList>
            <person name="Liang P."/>
            <person name="Saqib H.S.A."/>
            <person name="Ni X."/>
            <person name="Shen Y."/>
        </authorList>
    </citation>
    <scope>NUCLEOTIDE SEQUENCE</scope>
    <source>
        <strain evidence="1">Bigg-433</strain>
    </source>
</reference>
<accession>A0A834FKN8</accession>
<sequence>MWPVSRIAHFTWRNLNVLQSSSVKPRALRAPVEAWPRTFLNYEPTGTTRIAGTKETEPSVNVPRATISRSPTPTTLDCPTSTLTADIEPLLVLRSRSHTYGSESNTSSLFCSQVHCSCYSQD</sequence>